<keyword evidence="1" id="KW-0175">Coiled coil</keyword>
<reference evidence="3 4" key="1">
    <citation type="submission" date="2019-09" db="EMBL/GenBank/DDBJ databases">
        <title>YIM 48816 draft genome.</title>
        <authorList>
            <person name="Jiang L."/>
        </authorList>
    </citation>
    <scope>NUCLEOTIDE SEQUENCE [LARGE SCALE GENOMIC DNA]</scope>
    <source>
        <strain evidence="3 4">YIM 48816</strain>
    </source>
</reference>
<feature type="region of interest" description="Disordered" evidence="2">
    <location>
        <begin position="112"/>
        <end position="154"/>
    </location>
</feature>
<gene>
    <name evidence="3" type="ORF">F6X53_25035</name>
</gene>
<comment type="caution">
    <text evidence="3">The sequence shown here is derived from an EMBL/GenBank/DDBJ whole genome shotgun (WGS) entry which is preliminary data.</text>
</comment>
<sequence>MRTTKDGRSMITAEHEIGLVRPNIVASVKALQDRGLSRMEAYAVLGSMLGKSQTWVRKVIGRQPDAAIYLRDALNIRSAYDRLCARIDAASERIEGENDQLREAIDVALSASAAPHPGRPGPTQAQAAAPRGAGPPAAPALVRPRARTLVPADQPSVDVNDLPLWRAIEGE</sequence>
<evidence type="ECO:0000256" key="1">
    <source>
        <dbReference type="SAM" id="Coils"/>
    </source>
</evidence>
<evidence type="ECO:0000313" key="4">
    <source>
        <dbReference type="Proteomes" id="UP000474159"/>
    </source>
</evidence>
<evidence type="ECO:0000256" key="2">
    <source>
        <dbReference type="SAM" id="MobiDB-lite"/>
    </source>
</evidence>
<dbReference type="EMBL" id="VZZK01000034">
    <property type="protein sequence ID" value="KAB1075432.1"/>
    <property type="molecule type" value="Genomic_DNA"/>
</dbReference>
<feature type="compositionally biased region" description="Low complexity" evidence="2">
    <location>
        <begin position="121"/>
        <end position="149"/>
    </location>
</feature>
<proteinExistence type="predicted"/>
<evidence type="ECO:0000313" key="3">
    <source>
        <dbReference type="EMBL" id="KAB1075432.1"/>
    </source>
</evidence>
<feature type="coiled-coil region" evidence="1">
    <location>
        <begin position="80"/>
        <end position="107"/>
    </location>
</feature>
<name>A0A6L3SVK8_9HYPH</name>
<organism evidence="3 4">
    <name type="scientific">Methylobacterium soli</name>
    <dbReference type="NCBI Taxonomy" id="553447"/>
    <lineage>
        <taxon>Bacteria</taxon>
        <taxon>Pseudomonadati</taxon>
        <taxon>Pseudomonadota</taxon>
        <taxon>Alphaproteobacteria</taxon>
        <taxon>Hyphomicrobiales</taxon>
        <taxon>Methylobacteriaceae</taxon>
        <taxon>Methylobacterium</taxon>
    </lineage>
</organism>
<dbReference type="OrthoDB" id="8006178at2"/>
<keyword evidence="4" id="KW-1185">Reference proteome</keyword>
<dbReference type="Proteomes" id="UP000474159">
    <property type="component" value="Unassembled WGS sequence"/>
</dbReference>
<accession>A0A6L3SVK8</accession>
<dbReference type="AlphaFoldDB" id="A0A6L3SVK8"/>
<protein>
    <submittedName>
        <fullName evidence="3">Uncharacterized protein</fullName>
    </submittedName>
</protein>
<dbReference type="RefSeq" id="WP_151003433.1">
    <property type="nucleotide sequence ID" value="NZ_VZZK01000034.1"/>
</dbReference>